<protein>
    <recommendedName>
        <fullName evidence="7 8">Large ribosomal subunit protein uL3</fullName>
    </recommendedName>
</protein>
<dbReference type="EMBL" id="CP112932">
    <property type="protein sequence ID" value="WPY00541.1"/>
    <property type="molecule type" value="Genomic_DNA"/>
</dbReference>
<sequence>MRAGLIAKKIGMTSMFNEKGQRYPLTFLKIEDCQVVGHKTLENDGYAALIVGARNVKISKISKPVRRLFTNAKVEPKAHLKEFRIIEDNFIDIGVSLTVNHFVIGQFVDVTGVTIGKGFAGCMKRHNFRGLEASHGVSISHRSHGSTGGRQDPGRVFKNKKMAGHMGSKKSTIQNLTIIAIDEEQQIVMVKGSVPGHKGSLVYIKDAIKKSVMSI</sequence>
<dbReference type="RefSeq" id="WP_323738598.1">
    <property type="nucleotide sequence ID" value="NZ_CP112932.1"/>
</dbReference>
<comment type="subunit">
    <text evidence="8 10">Part of the 50S ribosomal subunit. Forms a cluster with proteins L14 and L19.</text>
</comment>
<evidence type="ECO:0000256" key="2">
    <source>
        <dbReference type="ARBA" id="ARBA00022481"/>
    </source>
</evidence>
<dbReference type="Pfam" id="PF00297">
    <property type="entry name" value="Ribosomal_L3"/>
    <property type="match status" value="1"/>
</dbReference>
<proteinExistence type="inferred from homology"/>
<keyword evidence="3 8" id="KW-0699">rRNA-binding</keyword>
<name>A0ABZ0USF1_9RICK</name>
<evidence type="ECO:0000256" key="8">
    <source>
        <dbReference type="HAMAP-Rule" id="MF_01325"/>
    </source>
</evidence>
<dbReference type="InterPro" id="IPR019926">
    <property type="entry name" value="Ribosomal_uL3_CS"/>
</dbReference>
<evidence type="ECO:0000256" key="1">
    <source>
        <dbReference type="ARBA" id="ARBA00006540"/>
    </source>
</evidence>
<evidence type="ECO:0000256" key="6">
    <source>
        <dbReference type="ARBA" id="ARBA00023274"/>
    </source>
</evidence>
<evidence type="ECO:0000313" key="13">
    <source>
        <dbReference type="Proteomes" id="UP001326613"/>
    </source>
</evidence>
<evidence type="ECO:0000256" key="9">
    <source>
        <dbReference type="RuleBase" id="RU003905"/>
    </source>
</evidence>
<dbReference type="Gene3D" id="3.30.160.810">
    <property type="match status" value="1"/>
</dbReference>
<dbReference type="NCBIfam" id="TIGR03625">
    <property type="entry name" value="L3_bact"/>
    <property type="match status" value="1"/>
</dbReference>
<dbReference type="InterPro" id="IPR009000">
    <property type="entry name" value="Transl_B-barrel_sf"/>
</dbReference>
<dbReference type="SUPFAM" id="SSF50447">
    <property type="entry name" value="Translation proteins"/>
    <property type="match status" value="1"/>
</dbReference>
<dbReference type="PANTHER" id="PTHR11229">
    <property type="entry name" value="50S RIBOSOMAL PROTEIN L3"/>
    <property type="match status" value="1"/>
</dbReference>
<feature type="modified residue" description="N5-methylglutamine" evidence="8">
    <location>
        <position position="151"/>
    </location>
</feature>
<evidence type="ECO:0000256" key="7">
    <source>
        <dbReference type="ARBA" id="ARBA00035243"/>
    </source>
</evidence>
<dbReference type="InterPro" id="IPR000597">
    <property type="entry name" value="Ribosomal_uL3"/>
</dbReference>
<evidence type="ECO:0000256" key="4">
    <source>
        <dbReference type="ARBA" id="ARBA00022884"/>
    </source>
</evidence>
<reference evidence="12 13" key="1">
    <citation type="submission" date="2022-10" db="EMBL/GenBank/DDBJ databases">
        <title>Host association and intracellularity evolved multiple times independently in the Rickettsiales.</title>
        <authorList>
            <person name="Castelli M."/>
            <person name="Nardi T."/>
            <person name="Gammuto L."/>
            <person name="Bellinzona G."/>
            <person name="Sabaneyeva E."/>
            <person name="Potekhin A."/>
            <person name="Serra V."/>
            <person name="Petroni G."/>
            <person name="Sassera D."/>
        </authorList>
    </citation>
    <scope>NUCLEOTIDE SEQUENCE [LARGE SCALE GENOMIC DNA]</scope>
    <source>
        <strain evidence="12 13">Kr 154-4</strain>
    </source>
</reference>
<keyword evidence="4 8" id="KW-0694">RNA-binding</keyword>
<evidence type="ECO:0000256" key="11">
    <source>
        <dbReference type="SAM" id="MobiDB-lite"/>
    </source>
</evidence>
<keyword evidence="13" id="KW-1185">Reference proteome</keyword>
<evidence type="ECO:0000256" key="5">
    <source>
        <dbReference type="ARBA" id="ARBA00022980"/>
    </source>
</evidence>
<comment type="function">
    <text evidence="8 10">One of the primary rRNA binding proteins, it binds directly near the 3'-end of the 23S rRNA, where it nucleates assembly of the 50S subunit.</text>
</comment>
<comment type="similarity">
    <text evidence="1 8 9">Belongs to the universal ribosomal protein uL3 family.</text>
</comment>
<dbReference type="PANTHER" id="PTHR11229:SF16">
    <property type="entry name" value="LARGE RIBOSOMAL SUBUNIT PROTEIN UL3C"/>
    <property type="match status" value="1"/>
</dbReference>
<dbReference type="PROSITE" id="PS00474">
    <property type="entry name" value="RIBOSOMAL_L3"/>
    <property type="match status" value="1"/>
</dbReference>
<gene>
    <name evidence="8" type="primary">rplC</name>
    <name evidence="12" type="ORF">Trichorick_00419</name>
</gene>
<dbReference type="GO" id="GO:0005840">
    <property type="term" value="C:ribosome"/>
    <property type="evidence" value="ECO:0007669"/>
    <property type="project" value="UniProtKB-KW"/>
</dbReference>
<feature type="region of interest" description="Disordered" evidence="11">
    <location>
        <begin position="136"/>
        <end position="157"/>
    </location>
</feature>
<evidence type="ECO:0000256" key="3">
    <source>
        <dbReference type="ARBA" id="ARBA00022730"/>
    </source>
</evidence>
<comment type="PTM">
    <text evidence="8">Methylated by PrmB.</text>
</comment>
<organism evidence="12 13">
    <name type="scientific">Candidatus Trichorickettsia mobilis</name>
    <dbReference type="NCBI Taxonomy" id="1346319"/>
    <lineage>
        <taxon>Bacteria</taxon>
        <taxon>Pseudomonadati</taxon>
        <taxon>Pseudomonadota</taxon>
        <taxon>Alphaproteobacteria</taxon>
        <taxon>Rickettsiales</taxon>
        <taxon>Rickettsiaceae</taxon>
        <taxon>Rickettsieae</taxon>
        <taxon>Candidatus Trichorickettsia</taxon>
    </lineage>
</organism>
<keyword evidence="2 8" id="KW-0488">Methylation</keyword>
<dbReference type="Proteomes" id="UP001326613">
    <property type="component" value="Chromosome"/>
</dbReference>
<dbReference type="InterPro" id="IPR019927">
    <property type="entry name" value="Ribosomal_uL3_bac/org-type"/>
</dbReference>
<evidence type="ECO:0000256" key="10">
    <source>
        <dbReference type="RuleBase" id="RU003906"/>
    </source>
</evidence>
<dbReference type="Gene3D" id="2.40.30.10">
    <property type="entry name" value="Translation factors"/>
    <property type="match status" value="1"/>
</dbReference>
<keyword evidence="5 8" id="KW-0689">Ribosomal protein</keyword>
<evidence type="ECO:0000313" key="12">
    <source>
        <dbReference type="EMBL" id="WPY00541.1"/>
    </source>
</evidence>
<dbReference type="HAMAP" id="MF_01325_B">
    <property type="entry name" value="Ribosomal_uL3_B"/>
    <property type="match status" value="1"/>
</dbReference>
<keyword evidence="6 8" id="KW-0687">Ribonucleoprotein</keyword>
<accession>A0ABZ0USF1</accession>